<dbReference type="InterPro" id="IPR012327">
    <property type="entry name" value="MeTrfase_D12"/>
</dbReference>
<sequence length="254" mass="29916">MKQPINWYGGKQYLSRHILEILPDHDIYTEAFCGGASLFWLKQPAKEYEILNDINGDLVNFFRVVKNDFDSLKELVTNSVYDRDDFEYARFILCYNKYFTSVQRAWALWFLSKTSFLVQLNSFCVNNRFMNRLQNSMDNFNIELSQRFRGVAIENIDALDFIKKYDKPNALHFLDPPYLGTSCGLYKGMFHVEQFKELLDILLSLNGKFILTTYTNSIIDDYIERGKWKVKGIENTVMSSHNKKKATELIIYNF</sequence>
<name>A0A5J4SPA4_9ZZZZ</name>
<proteinExistence type="predicted"/>
<organism evidence="4">
    <name type="scientific">termite gut metagenome</name>
    <dbReference type="NCBI Taxonomy" id="433724"/>
    <lineage>
        <taxon>unclassified sequences</taxon>
        <taxon>metagenomes</taxon>
        <taxon>organismal metagenomes</taxon>
    </lineage>
</organism>
<dbReference type="InterPro" id="IPR012263">
    <property type="entry name" value="M_m6A_EcoRV"/>
</dbReference>
<evidence type="ECO:0000256" key="3">
    <source>
        <dbReference type="ARBA" id="ARBA00022691"/>
    </source>
</evidence>
<keyword evidence="2" id="KW-0808">Transferase</keyword>
<reference evidence="4" key="1">
    <citation type="submission" date="2019-03" db="EMBL/GenBank/DDBJ databases">
        <title>Single cell metagenomics reveals metabolic interactions within the superorganism composed of flagellate Streblomastix strix and complex community of Bacteroidetes bacteria on its surface.</title>
        <authorList>
            <person name="Treitli S.C."/>
            <person name="Kolisko M."/>
            <person name="Husnik F."/>
            <person name="Keeling P."/>
            <person name="Hampl V."/>
        </authorList>
    </citation>
    <scope>NUCLEOTIDE SEQUENCE</scope>
    <source>
        <strain evidence="4">STM</strain>
    </source>
</reference>
<dbReference type="EMBL" id="SNRY01000082">
    <property type="protein sequence ID" value="KAA6347886.1"/>
    <property type="molecule type" value="Genomic_DNA"/>
</dbReference>
<dbReference type="PANTHER" id="PTHR30481">
    <property type="entry name" value="DNA ADENINE METHYLASE"/>
    <property type="match status" value="1"/>
</dbReference>
<evidence type="ECO:0000256" key="2">
    <source>
        <dbReference type="ARBA" id="ARBA00022679"/>
    </source>
</evidence>
<dbReference type="InterPro" id="IPR029063">
    <property type="entry name" value="SAM-dependent_MTases_sf"/>
</dbReference>
<dbReference type="GO" id="GO:1904047">
    <property type="term" value="F:S-adenosyl-L-methionine binding"/>
    <property type="evidence" value="ECO:0007669"/>
    <property type="project" value="TreeGrafter"/>
</dbReference>
<dbReference type="PANTHER" id="PTHR30481:SF4">
    <property type="entry name" value="SITE-SPECIFIC DNA-METHYLTRANSFERASE (ADENINE-SPECIFIC)"/>
    <property type="match status" value="1"/>
</dbReference>
<keyword evidence="1" id="KW-0489">Methyltransferase</keyword>
<accession>A0A5J4SPA4</accession>
<protein>
    <submittedName>
        <fullName evidence="4">Uncharacterized protein</fullName>
    </submittedName>
</protein>
<evidence type="ECO:0000256" key="1">
    <source>
        <dbReference type="ARBA" id="ARBA00022603"/>
    </source>
</evidence>
<dbReference type="PRINTS" id="PR00505">
    <property type="entry name" value="D12N6MTFRASE"/>
</dbReference>
<dbReference type="GO" id="GO:0032259">
    <property type="term" value="P:methylation"/>
    <property type="evidence" value="ECO:0007669"/>
    <property type="project" value="UniProtKB-KW"/>
</dbReference>
<dbReference type="AlphaFoldDB" id="A0A5J4SPA4"/>
<dbReference type="GO" id="GO:0006298">
    <property type="term" value="P:mismatch repair"/>
    <property type="evidence" value="ECO:0007669"/>
    <property type="project" value="TreeGrafter"/>
</dbReference>
<keyword evidence="3" id="KW-0949">S-adenosyl-L-methionine</keyword>
<dbReference type="GO" id="GO:0009007">
    <property type="term" value="F:site-specific DNA-methyltransferase (adenine-specific) activity"/>
    <property type="evidence" value="ECO:0007669"/>
    <property type="project" value="UniProtKB-EC"/>
</dbReference>
<dbReference type="SUPFAM" id="SSF53335">
    <property type="entry name" value="S-adenosyl-L-methionine-dependent methyltransferases"/>
    <property type="match status" value="1"/>
</dbReference>
<comment type="caution">
    <text evidence="4">The sequence shown here is derived from an EMBL/GenBank/DDBJ whole genome shotgun (WGS) entry which is preliminary data.</text>
</comment>
<gene>
    <name evidence="4" type="ORF">EZS27_004666</name>
</gene>
<evidence type="ECO:0000313" key="4">
    <source>
        <dbReference type="EMBL" id="KAA6347886.1"/>
    </source>
</evidence>
<dbReference type="Gene3D" id="3.40.50.150">
    <property type="entry name" value="Vaccinia Virus protein VP39"/>
    <property type="match status" value="2"/>
</dbReference>
<dbReference type="GO" id="GO:0009307">
    <property type="term" value="P:DNA restriction-modification system"/>
    <property type="evidence" value="ECO:0007669"/>
    <property type="project" value="InterPro"/>
</dbReference>
<dbReference type="PIRSF" id="PIRSF000398">
    <property type="entry name" value="M_m6A_EcoRV"/>
    <property type="match status" value="1"/>
</dbReference>
<dbReference type="GO" id="GO:0043565">
    <property type="term" value="F:sequence-specific DNA binding"/>
    <property type="evidence" value="ECO:0007669"/>
    <property type="project" value="TreeGrafter"/>
</dbReference>
<dbReference type="Pfam" id="PF02086">
    <property type="entry name" value="MethyltransfD12"/>
    <property type="match status" value="1"/>
</dbReference>